<keyword evidence="3" id="KW-1185">Reference proteome</keyword>
<keyword evidence="1" id="KW-1133">Transmembrane helix</keyword>
<dbReference type="EMBL" id="CALOZG010000027">
    <property type="protein sequence ID" value="CAH4032233.1"/>
    <property type="molecule type" value="Genomic_DNA"/>
</dbReference>
<comment type="caution">
    <text evidence="2">The sequence shown here is derived from an EMBL/GenBank/DDBJ whole genome shotgun (WGS) entry which is preliminary data.</text>
</comment>
<feature type="transmembrane region" description="Helical" evidence="1">
    <location>
        <begin position="7"/>
        <end position="28"/>
    </location>
</feature>
<evidence type="ECO:0000313" key="3">
    <source>
        <dbReference type="Proteomes" id="UP001152562"/>
    </source>
</evidence>
<reference evidence="2" key="1">
    <citation type="submission" date="2022-05" db="EMBL/GenBank/DDBJ databases">
        <authorList>
            <person name="Okamura Y."/>
        </authorList>
    </citation>
    <scope>NUCLEOTIDE SEQUENCE</scope>
</reference>
<gene>
    <name evidence="2" type="ORF">PIBRA_LOCUS8649</name>
</gene>
<evidence type="ECO:0008006" key="4">
    <source>
        <dbReference type="Google" id="ProtNLM"/>
    </source>
</evidence>
<sequence length="76" mass="8925">MDLSDAVIGKVTLISTFTIFTLFVIWVNSYTFFDSDLYVYKYIPNPQWVLMFCAVWGLFFIGGLISFTLFHLYPYL</sequence>
<proteinExistence type="predicted"/>
<feature type="transmembrane region" description="Helical" evidence="1">
    <location>
        <begin position="48"/>
        <end position="73"/>
    </location>
</feature>
<protein>
    <recommendedName>
        <fullName evidence="4">Dolichol phosphate-mannose biosynthesis regulatory protein</fullName>
    </recommendedName>
</protein>
<organism evidence="2 3">
    <name type="scientific">Pieris brassicae</name>
    <name type="common">White butterfly</name>
    <name type="synonym">Large white butterfly</name>
    <dbReference type="NCBI Taxonomy" id="7116"/>
    <lineage>
        <taxon>Eukaryota</taxon>
        <taxon>Metazoa</taxon>
        <taxon>Ecdysozoa</taxon>
        <taxon>Arthropoda</taxon>
        <taxon>Hexapoda</taxon>
        <taxon>Insecta</taxon>
        <taxon>Pterygota</taxon>
        <taxon>Neoptera</taxon>
        <taxon>Endopterygota</taxon>
        <taxon>Lepidoptera</taxon>
        <taxon>Glossata</taxon>
        <taxon>Ditrysia</taxon>
        <taxon>Papilionoidea</taxon>
        <taxon>Pieridae</taxon>
        <taxon>Pierinae</taxon>
        <taxon>Pieris</taxon>
    </lineage>
</organism>
<name>A0A9P0XEU0_PIEBR</name>
<keyword evidence="1" id="KW-0812">Transmembrane</keyword>
<dbReference type="Proteomes" id="UP001152562">
    <property type="component" value="Unassembled WGS sequence"/>
</dbReference>
<accession>A0A9P0XEU0</accession>
<evidence type="ECO:0000313" key="2">
    <source>
        <dbReference type="EMBL" id="CAH4032233.1"/>
    </source>
</evidence>
<keyword evidence="1" id="KW-0472">Membrane</keyword>
<evidence type="ECO:0000256" key="1">
    <source>
        <dbReference type="SAM" id="Phobius"/>
    </source>
</evidence>
<dbReference type="AlphaFoldDB" id="A0A9P0XEU0"/>